<organism evidence="1 2">
    <name type="scientific">Russula earlei</name>
    <dbReference type="NCBI Taxonomy" id="71964"/>
    <lineage>
        <taxon>Eukaryota</taxon>
        <taxon>Fungi</taxon>
        <taxon>Dikarya</taxon>
        <taxon>Basidiomycota</taxon>
        <taxon>Agaricomycotina</taxon>
        <taxon>Agaricomycetes</taxon>
        <taxon>Russulales</taxon>
        <taxon>Russulaceae</taxon>
        <taxon>Russula</taxon>
    </lineage>
</organism>
<reference evidence="1" key="1">
    <citation type="submission" date="2021-03" db="EMBL/GenBank/DDBJ databases">
        <title>Evolutionary priming and transition to the ectomycorrhizal habit in an iconic lineage of mushroom-forming fungi: is preadaptation a requirement?</title>
        <authorList>
            <consortium name="DOE Joint Genome Institute"/>
            <person name="Looney B.P."/>
            <person name="Miyauchi S."/>
            <person name="Morin E."/>
            <person name="Drula E."/>
            <person name="Courty P.E."/>
            <person name="Chicoki N."/>
            <person name="Fauchery L."/>
            <person name="Kohler A."/>
            <person name="Kuo A."/>
            <person name="LaButti K."/>
            <person name="Pangilinan J."/>
            <person name="Lipzen A."/>
            <person name="Riley R."/>
            <person name="Andreopoulos W."/>
            <person name="He G."/>
            <person name="Johnson J."/>
            <person name="Barry K.W."/>
            <person name="Grigoriev I.V."/>
            <person name="Nagy L."/>
            <person name="Hibbett D."/>
            <person name="Henrissat B."/>
            <person name="Matheny P.B."/>
            <person name="Labbe J."/>
            <person name="Martin A.F."/>
        </authorList>
    </citation>
    <scope>NUCLEOTIDE SEQUENCE</scope>
    <source>
        <strain evidence="1">BPL698</strain>
    </source>
</reference>
<evidence type="ECO:0000313" key="2">
    <source>
        <dbReference type="Proteomes" id="UP001207468"/>
    </source>
</evidence>
<sequence length="239" mass="27086">MRPKQIGKDCTSGLRTVEERRSLEIPLVLIGELLYTVGILEMDIIGIGQGWHALERSWTYVVIAVEEHEQHADSGGSRRRRDLASVSGKRSPQPSCTRVMLSLFVVAMQWCKVNIRRRLVDVHVCVRRDVRKTLSDKTLSSGLGYVFGARGTSAEDGRGRHELGLAEHDVRMKQRVGACNAEIVTKGVILEIVNFVLERCDDEFELRCDVTVARMSIYDSIWRVEGEMFPRKRSLLGFE</sequence>
<gene>
    <name evidence="1" type="ORF">F5148DRAFT_1148043</name>
</gene>
<dbReference type="EMBL" id="JAGFNK010000056">
    <property type="protein sequence ID" value="KAI9509762.1"/>
    <property type="molecule type" value="Genomic_DNA"/>
</dbReference>
<proteinExistence type="predicted"/>
<dbReference type="Proteomes" id="UP001207468">
    <property type="component" value="Unassembled WGS sequence"/>
</dbReference>
<accession>A0ACC0UG00</accession>
<evidence type="ECO:0000313" key="1">
    <source>
        <dbReference type="EMBL" id="KAI9509762.1"/>
    </source>
</evidence>
<keyword evidence="2" id="KW-1185">Reference proteome</keyword>
<name>A0ACC0UG00_9AGAM</name>
<protein>
    <submittedName>
        <fullName evidence="1">Uncharacterized protein</fullName>
    </submittedName>
</protein>
<comment type="caution">
    <text evidence="1">The sequence shown here is derived from an EMBL/GenBank/DDBJ whole genome shotgun (WGS) entry which is preliminary data.</text>
</comment>